<dbReference type="Proteomes" id="UP000504635">
    <property type="component" value="Unplaced"/>
</dbReference>
<name>A0A6J2XTD5_SITOR</name>
<dbReference type="PANTHER" id="PTHR19303">
    <property type="entry name" value="TRANSPOSON"/>
    <property type="match status" value="1"/>
</dbReference>
<evidence type="ECO:0000256" key="3">
    <source>
        <dbReference type="ARBA" id="ARBA00023242"/>
    </source>
</evidence>
<dbReference type="PANTHER" id="PTHR19303:SF74">
    <property type="entry name" value="POGO TRANSPOSABLE ELEMENT WITH KRAB DOMAIN"/>
    <property type="match status" value="1"/>
</dbReference>
<keyword evidence="6" id="KW-1185">Reference proteome</keyword>
<dbReference type="Pfam" id="PF05225">
    <property type="entry name" value="HTH_psq"/>
    <property type="match status" value="1"/>
</dbReference>
<gene>
    <name evidence="7" type="primary">LOC115881449</name>
</gene>
<reference evidence="7" key="1">
    <citation type="submission" date="2025-08" db="UniProtKB">
        <authorList>
            <consortium name="RefSeq"/>
        </authorList>
    </citation>
    <scope>IDENTIFICATION</scope>
    <source>
        <tissue evidence="7">Gonads</tissue>
    </source>
</reference>
<evidence type="ECO:0000256" key="1">
    <source>
        <dbReference type="ARBA" id="ARBA00004123"/>
    </source>
</evidence>
<dbReference type="GO" id="GO:0005634">
    <property type="term" value="C:nucleus"/>
    <property type="evidence" value="ECO:0007669"/>
    <property type="project" value="UniProtKB-SubCell"/>
</dbReference>
<keyword evidence="3" id="KW-0539">Nucleus</keyword>
<dbReference type="KEGG" id="soy:115881449"/>
<feature type="compositionally biased region" description="Polar residues" evidence="4">
    <location>
        <begin position="450"/>
        <end position="463"/>
    </location>
</feature>
<proteinExistence type="predicted"/>
<dbReference type="GO" id="GO:0003677">
    <property type="term" value="F:DNA binding"/>
    <property type="evidence" value="ECO:0007669"/>
    <property type="project" value="UniProtKB-KW"/>
</dbReference>
<organism evidence="6 7">
    <name type="scientific">Sitophilus oryzae</name>
    <name type="common">Rice weevil</name>
    <name type="synonym">Curculio oryzae</name>
    <dbReference type="NCBI Taxonomy" id="7048"/>
    <lineage>
        <taxon>Eukaryota</taxon>
        <taxon>Metazoa</taxon>
        <taxon>Ecdysozoa</taxon>
        <taxon>Arthropoda</taxon>
        <taxon>Hexapoda</taxon>
        <taxon>Insecta</taxon>
        <taxon>Pterygota</taxon>
        <taxon>Neoptera</taxon>
        <taxon>Endopterygota</taxon>
        <taxon>Coleoptera</taxon>
        <taxon>Polyphaga</taxon>
        <taxon>Cucujiformia</taxon>
        <taxon>Curculionidae</taxon>
        <taxon>Dryophthorinae</taxon>
        <taxon>Sitophilus</taxon>
    </lineage>
</organism>
<dbReference type="OrthoDB" id="6258697at2759"/>
<feature type="compositionally biased region" description="Basic residues" evidence="4">
    <location>
        <begin position="490"/>
        <end position="500"/>
    </location>
</feature>
<dbReference type="Gene3D" id="3.30.40.10">
    <property type="entry name" value="Zinc/RING finger domain, C3HC4 (zinc finger)"/>
    <property type="match status" value="1"/>
</dbReference>
<dbReference type="CDD" id="cd15517">
    <property type="entry name" value="PHD_TCF19_like"/>
    <property type="match status" value="1"/>
</dbReference>
<dbReference type="InterPro" id="IPR050863">
    <property type="entry name" value="CenT-Element_Derived"/>
</dbReference>
<dbReference type="PROSITE" id="PS51253">
    <property type="entry name" value="HTH_CENPB"/>
    <property type="match status" value="1"/>
</dbReference>
<feature type="region of interest" description="Disordered" evidence="4">
    <location>
        <begin position="481"/>
        <end position="500"/>
    </location>
</feature>
<protein>
    <submittedName>
        <fullName evidence="7">Uncharacterized protein LOC115881449</fullName>
    </submittedName>
</protein>
<dbReference type="AlphaFoldDB" id="A0A6J2XTD5"/>
<dbReference type="InterPro" id="IPR009057">
    <property type="entry name" value="Homeodomain-like_sf"/>
</dbReference>
<dbReference type="InterPro" id="IPR007889">
    <property type="entry name" value="HTH_Psq"/>
</dbReference>
<dbReference type="InParanoid" id="A0A6J2XTD5"/>
<feature type="domain" description="HTH CENPB-type" evidence="5">
    <location>
        <begin position="48"/>
        <end position="125"/>
    </location>
</feature>
<evidence type="ECO:0000256" key="4">
    <source>
        <dbReference type="SAM" id="MobiDB-lite"/>
    </source>
</evidence>
<dbReference type="InterPro" id="IPR011011">
    <property type="entry name" value="Znf_FYVE_PHD"/>
</dbReference>
<keyword evidence="2" id="KW-0238">DNA-binding</keyword>
<comment type="subcellular location">
    <subcellularLocation>
        <location evidence="1">Nucleus</location>
    </subcellularLocation>
</comment>
<sequence>MKKAIQGVKSGKLSCKAAARSYDIPRSTLQRYIKKSVANPDIAAKIVKPGSFKPVFSQEQESELAEYLKGMEGRLFGLSSKEFRSLAYELAEKNGLRHNFDHETRMAGEDWLKYFLKRNPTVSLRKPEATSAARAQGFNRVSVNNFFDLLEQCIDKYKIKENKIFNVDETGITTVAKSLGKILASKGRKQVGSLSSAERGQLLTVEVCMGADGSFMPPMFIFPRERMKIELMNGTPPNSWGECNKKGWMTKELFLTWFKKFVQWSRAKKDDPVLLLLDGHVTHVKSIELIDYARDNGVVLLCFPPHCTHRLQPLDVSFMKPLSTYYSEEVKKWLRTHPGRTVTHYQVGELFGNAYLRAATMSVAINGFRKTGIWPVDRNIFVDVDFLPADVTDVPIEQDQSLTTDTPEDENESYSAKLPSNAHVNLDTLTTREKPSPPSTPPQMTPSASNPVTALPGSSTSLGSCSPIPCPSTSFNKFSPTQAFPFPKAPAKKRVSKRRGKTAIITSSLYKDELKAVSNDTVKKNVVKRKVHIDDTTVQKNLSTNNNNNKAKKLKRGYMQNTDSESEDDEECLYCGYLYSQSTEGWISCIKCGKWAHCPCAGEDDNDSESTHICAFCI</sequence>
<dbReference type="InterPro" id="IPR013083">
    <property type="entry name" value="Znf_RING/FYVE/PHD"/>
</dbReference>
<dbReference type="InterPro" id="IPR004875">
    <property type="entry name" value="DDE_SF_endonuclease_dom"/>
</dbReference>
<dbReference type="SUPFAM" id="SSF46689">
    <property type="entry name" value="Homeodomain-like"/>
    <property type="match status" value="1"/>
</dbReference>
<dbReference type="InterPro" id="IPR006600">
    <property type="entry name" value="HTH_CenpB_DNA-bd_dom"/>
</dbReference>
<feature type="region of interest" description="Disordered" evidence="4">
    <location>
        <begin position="397"/>
        <end position="463"/>
    </location>
</feature>
<dbReference type="Gene3D" id="1.10.10.60">
    <property type="entry name" value="Homeodomain-like"/>
    <property type="match status" value="1"/>
</dbReference>
<dbReference type="RefSeq" id="XP_030754783.1">
    <property type="nucleotide sequence ID" value="XM_030898923.1"/>
</dbReference>
<dbReference type="Pfam" id="PF03184">
    <property type="entry name" value="DDE_1"/>
    <property type="match status" value="1"/>
</dbReference>
<evidence type="ECO:0000259" key="5">
    <source>
        <dbReference type="PROSITE" id="PS51253"/>
    </source>
</evidence>
<evidence type="ECO:0000256" key="2">
    <source>
        <dbReference type="ARBA" id="ARBA00023125"/>
    </source>
</evidence>
<evidence type="ECO:0000313" key="7">
    <source>
        <dbReference type="RefSeq" id="XP_030754783.1"/>
    </source>
</evidence>
<dbReference type="GeneID" id="115881449"/>
<evidence type="ECO:0000313" key="6">
    <source>
        <dbReference type="Proteomes" id="UP000504635"/>
    </source>
</evidence>
<dbReference type="SUPFAM" id="SSF57903">
    <property type="entry name" value="FYVE/PHD zinc finger"/>
    <property type="match status" value="1"/>
</dbReference>
<accession>A0A6J2XTD5</accession>